<sequence>MLKRANDPVRNGIHPASIISGYRVEKLGKVPLVNCAKTSLSSKLIGSDFFANMVVDAVQAVKMTNVRGEVRYPPHQGQFLLFTNLPHKGINVLKTHGKGVKDSYLLNGYALVLAVLLKECIP</sequence>
<evidence type="ECO:0000256" key="2">
    <source>
        <dbReference type="ARBA" id="ARBA00022840"/>
    </source>
</evidence>
<proteinExistence type="predicted"/>
<dbReference type="SUPFAM" id="SSF54849">
    <property type="entry name" value="GroEL-intermediate domain like"/>
    <property type="match status" value="1"/>
</dbReference>
<organism evidence="4">
    <name type="scientific">Salix viminalis</name>
    <name type="common">Common osier</name>
    <name type="synonym">Basket willow</name>
    <dbReference type="NCBI Taxonomy" id="40686"/>
    <lineage>
        <taxon>Eukaryota</taxon>
        <taxon>Viridiplantae</taxon>
        <taxon>Streptophyta</taxon>
        <taxon>Embryophyta</taxon>
        <taxon>Tracheophyta</taxon>
        <taxon>Spermatophyta</taxon>
        <taxon>Magnoliopsida</taxon>
        <taxon>eudicotyledons</taxon>
        <taxon>Gunneridae</taxon>
        <taxon>Pentapetalae</taxon>
        <taxon>rosids</taxon>
        <taxon>fabids</taxon>
        <taxon>Malpighiales</taxon>
        <taxon>Salicaceae</taxon>
        <taxon>Saliceae</taxon>
        <taxon>Salix</taxon>
    </lineage>
</organism>
<gene>
    <name evidence="4" type="ORF">SVIM_LOCUS192117</name>
</gene>
<dbReference type="InterPro" id="IPR017998">
    <property type="entry name" value="Chaperone_TCP-1"/>
</dbReference>
<accession>A0A6N2LAY3</accession>
<dbReference type="EMBL" id="CAADRP010001224">
    <property type="protein sequence ID" value="VFU37014.1"/>
    <property type="molecule type" value="Genomic_DNA"/>
</dbReference>
<evidence type="ECO:0000313" key="4">
    <source>
        <dbReference type="EMBL" id="VFU37014.1"/>
    </source>
</evidence>
<dbReference type="GO" id="GO:0140662">
    <property type="term" value="F:ATP-dependent protein folding chaperone"/>
    <property type="evidence" value="ECO:0007669"/>
    <property type="project" value="InterPro"/>
</dbReference>
<protein>
    <submittedName>
        <fullName evidence="4">Uncharacterized protein</fullName>
    </submittedName>
</protein>
<dbReference type="AlphaFoldDB" id="A0A6N2LAY3"/>
<dbReference type="PANTHER" id="PTHR11353">
    <property type="entry name" value="CHAPERONIN"/>
    <property type="match status" value="1"/>
</dbReference>
<dbReference type="GO" id="GO:0005524">
    <property type="term" value="F:ATP binding"/>
    <property type="evidence" value="ECO:0007669"/>
    <property type="project" value="UniProtKB-KW"/>
</dbReference>
<keyword evidence="3" id="KW-0143">Chaperone</keyword>
<keyword evidence="2" id="KW-0067">ATP-binding</keyword>
<dbReference type="InterPro" id="IPR027410">
    <property type="entry name" value="TCP-1-like_intermed_sf"/>
</dbReference>
<keyword evidence="1" id="KW-0547">Nucleotide-binding</keyword>
<name>A0A6N2LAY3_SALVM</name>
<reference evidence="4" key="1">
    <citation type="submission" date="2019-03" db="EMBL/GenBank/DDBJ databases">
        <authorList>
            <person name="Mank J."/>
            <person name="Almeida P."/>
        </authorList>
    </citation>
    <scope>NUCLEOTIDE SEQUENCE</scope>
    <source>
        <strain evidence="4">78183</strain>
    </source>
</reference>
<evidence type="ECO:0000256" key="3">
    <source>
        <dbReference type="ARBA" id="ARBA00023186"/>
    </source>
</evidence>
<dbReference type="Gene3D" id="3.30.260.10">
    <property type="entry name" value="TCP-1-like chaperonin intermediate domain"/>
    <property type="match status" value="1"/>
</dbReference>
<evidence type="ECO:0000256" key="1">
    <source>
        <dbReference type="ARBA" id="ARBA00022741"/>
    </source>
</evidence>